<dbReference type="EMBL" id="LUGG01000014">
    <property type="protein sequence ID" value="OBZ70449.1"/>
    <property type="molecule type" value="Genomic_DNA"/>
</dbReference>
<comment type="caution">
    <text evidence="1">The sequence shown here is derived from an EMBL/GenBank/DDBJ whole genome shotgun (WGS) entry which is preliminary data.</text>
</comment>
<sequence length="72" mass="8225">MWIRPSLATCKSNRRAEPRVRRIQPVLSLIMKSSGGFRLSRLRAQMCSDGRGHATMRLAQFLTEAWGTAFIF</sequence>
<keyword evidence="2" id="KW-1185">Reference proteome</keyword>
<protein>
    <submittedName>
        <fullName evidence="1">Uncharacterized protein</fullName>
    </submittedName>
</protein>
<evidence type="ECO:0000313" key="1">
    <source>
        <dbReference type="EMBL" id="OBZ70449.1"/>
    </source>
</evidence>
<accession>A0A1C7M261</accession>
<dbReference type="Proteomes" id="UP000092993">
    <property type="component" value="Unassembled WGS sequence"/>
</dbReference>
<evidence type="ECO:0000313" key="2">
    <source>
        <dbReference type="Proteomes" id="UP000092993"/>
    </source>
</evidence>
<proteinExistence type="predicted"/>
<reference evidence="1 2" key="1">
    <citation type="submission" date="2016-03" db="EMBL/GenBank/DDBJ databases">
        <title>Whole genome sequencing of Grifola frondosa 9006-11.</title>
        <authorList>
            <person name="Min B."/>
            <person name="Park H."/>
            <person name="Kim J.-G."/>
            <person name="Cho H."/>
            <person name="Oh Y.-L."/>
            <person name="Kong W.-S."/>
            <person name="Choi I.-G."/>
        </authorList>
    </citation>
    <scope>NUCLEOTIDE SEQUENCE [LARGE SCALE GENOMIC DNA]</scope>
    <source>
        <strain evidence="1 2">9006-11</strain>
    </source>
</reference>
<organism evidence="1 2">
    <name type="scientific">Grifola frondosa</name>
    <name type="common">Maitake</name>
    <name type="synonym">Polyporus frondosus</name>
    <dbReference type="NCBI Taxonomy" id="5627"/>
    <lineage>
        <taxon>Eukaryota</taxon>
        <taxon>Fungi</taxon>
        <taxon>Dikarya</taxon>
        <taxon>Basidiomycota</taxon>
        <taxon>Agaricomycotina</taxon>
        <taxon>Agaricomycetes</taxon>
        <taxon>Polyporales</taxon>
        <taxon>Grifolaceae</taxon>
        <taxon>Grifola</taxon>
    </lineage>
</organism>
<gene>
    <name evidence="1" type="ORF">A0H81_10040</name>
</gene>
<dbReference type="AlphaFoldDB" id="A0A1C7M261"/>
<name>A0A1C7M261_GRIFR</name>